<proteinExistence type="predicted"/>
<sequence length="541" mass="61262">MGWLKDGLEGNAGINRFGKNPAQYQFISWGNKRDEKGMGKLWIKNIRDNLKYWDTHQEGVLCKLGDIPSHEDDACIFVGASPILKKSVSHLKGINPRFKIIATNSSIKYLVDHGVIPDYCILLDGNAGKWTPEMAGLGKRCKDVVGLFAVGAHPESVRNWKGRFIVIPYHYGNKKLNAEISLKYGDTCPASGGSALTCAIALFAQFTKATIFLLAGNELSFKKHYYVQGEAVSDDRPCYFATDVFGKQVKTLSPLFEYKIWLENFIQCLAGSHYFCNCSEGILGVESDGTFMPWLDQKALHLAIKDIADAWAIEEMPSKEKAKFIYSELYKYDDYVPTLGANIWRSQFDAKNSCILRKDEIKTILDFGCGTGDGVMVLREKGLEAYGVDIAENKELWDRKGVGEFCRSYDGTTLPYADDSFDMVGCFETFEHIIPEDCENLLKELLRVGKNFFTFTIALNLENAPFQGILYTHCNVQSPEWWVELIERVGFNVLAKQKILYNHEGTEDKYTLFIYATKRETDLRVWYDPISKLHPTEVAYV</sequence>
<feature type="domain" description="6-hydroxymethylpterin diphosphokinase MptE-like" evidence="1">
    <location>
        <begin position="64"/>
        <end position="222"/>
    </location>
</feature>
<dbReference type="Pfam" id="PF08241">
    <property type="entry name" value="Methyltransf_11"/>
    <property type="match status" value="1"/>
</dbReference>
<name>A0A6H1ZWJ2_9ZZZZ</name>
<protein>
    <submittedName>
        <fullName evidence="3">Uncharacterized protein</fullName>
    </submittedName>
</protein>
<gene>
    <name evidence="3" type="ORF">TM448A02342_0006</name>
</gene>
<dbReference type="PANTHER" id="PTHR41786">
    <property type="entry name" value="MOTILITY ACCESSORY FACTOR MAF"/>
    <property type="match status" value="1"/>
</dbReference>
<organism evidence="3">
    <name type="scientific">viral metagenome</name>
    <dbReference type="NCBI Taxonomy" id="1070528"/>
    <lineage>
        <taxon>unclassified sequences</taxon>
        <taxon>metagenomes</taxon>
        <taxon>organismal metagenomes</taxon>
    </lineage>
</organism>
<evidence type="ECO:0000313" key="3">
    <source>
        <dbReference type="EMBL" id="QJA51878.1"/>
    </source>
</evidence>
<dbReference type="Pfam" id="PF01973">
    <property type="entry name" value="MptE-like"/>
    <property type="match status" value="1"/>
</dbReference>
<dbReference type="SUPFAM" id="SSF53335">
    <property type="entry name" value="S-adenosyl-L-methionine-dependent methyltransferases"/>
    <property type="match status" value="1"/>
</dbReference>
<dbReference type="Gene3D" id="3.40.50.150">
    <property type="entry name" value="Vaccinia Virus protein VP39"/>
    <property type="match status" value="1"/>
</dbReference>
<feature type="domain" description="Methyltransferase type 11" evidence="2">
    <location>
        <begin position="365"/>
        <end position="450"/>
    </location>
</feature>
<reference evidence="3" key="1">
    <citation type="submission" date="2020-03" db="EMBL/GenBank/DDBJ databases">
        <title>The deep terrestrial virosphere.</title>
        <authorList>
            <person name="Holmfeldt K."/>
            <person name="Nilsson E."/>
            <person name="Simone D."/>
            <person name="Lopez-Fernandez M."/>
            <person name="Wu X."/>
            <person name="de Brujin I."/>
            <person name="Lundin D."/>
            <person name="Andersson A."/>
            <person name="Bertilsson S."/>
            <person name="Dopson M."/>
        </authorList>
    </citation>
    <scope>NUCLEOTIDE SEQUENCE</scope>
    <source>
        <strain evidence="3">TM448A02342</strain>
    </source>
</reference>
<dbReference type="GO" id="GO:0008757">
    <property type="term" value="F:S-adenosylmethionine-dependent methyltransferase activity"/>
    <property type="evidence" value="ECO:0007669"/>
    <property type="project" value="InterPro"/>
</dbReference>
<dbReference type="PANTHER" id="PTHR41786:SF1">
    <property type="entry name" value="6-HYDROXYMETHYLPTERIN DIPHOSPHOKINASE MPTE-LIKE DOMAIN-CONTAINING PROTEIN"/>
    <property type="match status" value="1"/>
</dbReference>
<dbReference type="InterPro" id="IPR013216">
    <property type="entry name" value="Methyltransf_11"/>
</dbReference>
<accession>A0A6H1ZWJ2</accession>
<dbReference type="AlphaFoldDB" id="A0A6H1ZWJ2"/>
<evidence type="ECO:0000259" key="2">
    <source>
        <dbReference type="Pfam" id="PF08241"/>
    </source>
</evidence>
<dbReference type="InterPro" id="IPR029063">
    <property type="entry name" value="SAM-dependent_MTases_sf"/>
</dbReference>
<dbReference type="InterPro" id="IPR002826">
    <property type="entry name" value="MptE-like"/>
</dbReference>
<dbReference type="CDD" id="cd02440">
    <property type="entry name" value="AdoMet_MTases"/>
    <property type="match status" value="1"/>
</dbReference>
<evidence type="ECO:0000259" key="1">
    <source>
        <dbReference type="Pfam" id="PF01973"/>
    </source>
</evidence>
<dbReference type="EMBL" id="MT144295">
    <property type="protein sequence ID" value="QJA51878.1"/>
    <property type="molecule type" value="Genomic_DNA"/>
</dbReference>